<dbReference type="EMBL" id="MIKE01000022">
    <property type="protein sequence ID" value="OHT45628.1"/>
    <property type="molecule type" value="Genomic_DNA"/>
</dbReference>
<reference evidence="2" key="1">
    <citation type="submission" date="2016-09" db="EMBL/GenBank/DDBJ databases">
        <authorList>
            <person name="Capua I."/>
            <person name="De Benedictis P."/>
            <person name="Joannis T."/>
            <person name="Lombin L.H."/>
            <person name="Cattoli G."/>
        </authorList>
    </citation>
    <scope>NUCLEOTIDE SEQUENCE [LARGE SCALE GENOMIC DNA]</scope>
    <source>
        <strain evidence="2">MSU</strain>
    </source>
</reference>
<evidence type="ECO:0000313" key="4">
    <source>
        <dbReference type="Proteomes" id="UP000180252"/>
    </source>
</evidence>
<reference evidence="4" key="2">
    <citation type="submission" date="2016-09" db="EMBL/GenBank/DDBJ databases">
        <authorList>
            <person name="Chen S."/>
            <person name="Walker E."/>
        </authorList>
    </citation>
    <scope>NUCLEOTIDE SEQUENCE [LARGE SCALE GENOMIC DNA]</scope>
    <source>
        <strain evidence="4">MSU</strain>
    </source>
</reference>
<gene>
    <name evidence="3" type="ORF">B0A71_15300</name>
    <name evidence="2" type="ORF">BHE19_07275</name>
</gene>
<proteinExistence type="predicted"/>
<comment type="caution">
    <text evidence="2">The sequence shown here is derived from an EMBL/GenBank/DDBJ whole genome shotgun (WGS) entry which is preliminary data.</text>
</comment>
<name>A0A1S1J7B9_9FLAO</name>
<evidence type="ECO:0000313" key="5">
    <source>
        <dbReference type="Proteomes" id="UP000198319"/>
    </source>
</evidence>
<dbReference type="AlphaFoldDB" id="A0A1S1J7B9"/>
<dbReference type="STRING" id="1278819.BHE19_07275"/>
<dbReference type="SMART" id="SM00974">
    <property type="entry name" value="T5orf172"/>
    <property type="match status" value="1"/>
</dbReference>
<dbReference type="OrthoDB" id="9814995at2"/>
<feature type="domain" description="Bacteriophage T5 Orf172 DNA-binding" evidence="1">
    <location>
        <begin position="285"/>
        <end position="379"/>
    </location>
</feature>
<dbReference type="Proteomes" id="UP000180252">
    <property type="component" value="Unassembled WGS sequence"/>
</dbReference>
<dbReference type="InterPro" id="IPR018306">
    <property type="entry name" value="Phage_T5_Orf172_DNA-bd"/>
</dbReference>
<keyword evidence="5" id="KW-1185">Reference proteome</keyword>
<sequence>MAKKLTLDDIFNDDEFGLLESKAKVSNVKSEDERLIDSFQEINVFFEKNKREPKADVFVISERSLGVVLKELRKNNKNLQILKPYDTYNLLGNAVTEINSIDDILNDDEFGLLDTDDTLEIFKLKNVPKSSEIAERDFTARRKAMKDKDFEPYEFRFKEVHKELREGKRKLSEFKDVEQNLEKGKYYILDGILLFLEDDGIEDRLIKDRIRKDGRTRIIFENGTISNMYYRSLAKSLYNNGRIVSDTDSDSENELFKNANIVNENDLETGWIYVLKSKSNNPVISEIKDLHKIGFSKVDVRDRIKNAIKEPTYLLADVHVVSTYKCYNVNPHKFEQLLHRFFAEVCLDVDIHDDKGRRITPREWFVAPFPIIDKVIDLILDGTIVNFKYDYENKAIISIK</sequence>
<organism evidence="2 4">
    <name type="scientific">Flavobacterium tructae</name>
    <dbReference type="NCBI Taxonomy" id="1114873"/>
    <lineage>
        <taxon>Bacteria</taxon>
        <taxon>Pseudomonadati</taxon>
        <taxon>Bacteroidota</taxon>
        <taxon>Flavobacteriia</taxon>
        <taxon>Flavobacteriales</taxon>
        <taxon>Flavobacteriaceae</taxon>
        <taxon>Flavobacterium</taxon>
    </lineage>
</organism>
<dbReference type="EMBL" id="MUHG01000023">
    <property type="protein sequence ID" value="OXB18286.1"/>
    <property type="molecule type" value="Genomic_DNA"/>
</dbReference>
<evidence type="ECO:0000313" key="3">
    <source>
        <dbReference type="EMBL" id="OXB18286.1"/>
    </source>
</evidence>
<evidence type="ECO:0000259" key="1">
    <source>
        <dbReference type="SMART" id="SM00974"/>
    </source>
</evidence>
<evidence type="ECO:0000313" key="2">
    <source>
        <dbReference type="EMBL" id="OHT45628.1"/>
    </source>
</evidence>
<dbReference type="RefSeq" id="WP_070906912.1">
    <property type="nucleotide sequence ID" value="NZ_MIKE01000022.1"/>
</dbReference>
<reference evidence="3 5" key="3">
    <citation type="submission" date="2016-11" db="EMBL/GenBank/DDBJ databases">
        <title>Whole genomes of Flavobacteriaceae.</title>
        <authorList>
            <person name="Stine C."/>
            <person name="Li C."/>
            <person name="Tadesse D."/>
        </authorList>
    </citation>
    <scope>NUCLEOTIDE SEQUENCE [LARGE SCALE GENOMIC DNA]</scope>
    <source>
        <strain evidence="3 5">ATCC BAA-2541</strain>
    </source>
</reference>
<dbReference type="Proteomes" id="UP000198319">
    <property type="component" value="Unassembled WGS sequence"/>
</dbReference>
<protein>
    <recommendedName>
        <fullName evidence="1">Bacteriophage T5 Orf172 DNA-binding domain-containing protein</fullName>
    </recommendedName>
</protein>
<dbReference type="Pfam" id="PF13455">
    <property type="entry name" value="MUG113"/>
    <property type="match status" value="1"/>
</dbReference>
<accession>A0A1S1J7B9</accession>